<comment type="caution">
    <text evidence="7">The sequence shown here is derived from an EMBL/GenBank/DDBJ whole genome shotgun (WGS) entry which is preliminary data.</text>
</comment>
<evidence type="ECO:0000256" key="1">
    <source>
        <dbReference type="ARBA" id="ARBA00004123"/>
    </source>
</evidence>
<protein>
    <recommendedName>
        <fullName evidence="6">HAT C-terminal dimerisation domain-containing protein</fullName>
    </recommendedName>
</protein>
<dbReference type="OrthoDB" id="3062869at2759"/>
<dbReference type="GO" id="GO:0008270">
    <property type="term" value="F:zinc ion binding"/>
    <property type="evidence" value="ECO:0007669"/>
    <property type="project" value="UniProtKB-KW"/>
</dbReference>
<proteinExistence type="predicted"/>
<dbReference type="Proteomes" id="UP000237271">
    <property type="component" value="Unassembled WGS sequence"/>
</dbReference>
<gene>
    <name evidence="7" type="ORF">PHPALM_38187</name>
</gene>
<dbReference type="Pfam" id="PF05699">
    <property type="entry name" value="Dimer_Tnp_hAT"/>
    <property type="match status" value="1"/>
</dbReference>
<dbReference type="EMBL" id="NCKW01020825">
    <property type="protein sequence ID" value="POM57313.1"/>
    <property type="molecule type" value="Genomic_DNA"/>
</dbReference>
<name>A0A2P4WVI6_9STRA</name>
<evidence type="ECO:0000256" key="2">
    <source>
        <dbReference type="ARBA" id="ARBA00022723"/>
    </source>
</evidence>
<dbReference type="SUPFAM" id="SSF53098">
    <property type="entry name" value="Ribonuclease H-like"/>
    <property type="match status" value="1"/>
</dbReference>
<reference evidence="7 8" key="1">
    <citation type="journal article" date="2017" name="Genome Biol. Evol.">
        <title>Phytophthora megakarya and P. palmivora, closely related causal agents of cacao black pod rot, underwent increases in genome sizes and gene numbers by different mechanisms.</title>
        <authorList>
            <person name="Ali S.S."/>
            <person name="Shao J."/>
            <person name="Lary D.J."/>
            <person name="Kronmiller B."/>
            <person name="Shen D."/>
            <person name="Strem M.D."/>
            <person name="Amoako-Attah I."/>
            <person name="Akrofi A.Y."/>
            <person name="Begoude B.A."/>
            <person name="Ten Hoopen G.M."/>
            <person name="Coulibaly K."/>
            <person name="Kebe B.I."/>
            <person name="Melnick R.L."/>
            <person name="Guiltinan M.J."/>
            <person name="Tyler B.M."/>
            <person name="Meinhardt L.W."/>
            <person name="Bailey B.A."/>
        </authorList>
    </citation>
    <scope>NUCLEOTIDE SEQUENCE [LARGE SCALE GENOMIC DNA]</scope>
    <source>
        <strain evidence="8">sbr112.9</strain>
    </source>
</reference>
<keyword evidence="8" id="KW-1185">Reference proteome</keyword>
<dbReference type="GO" id="GO:0005634">
    <property type="term" value="C:nucleus"/>
    <property type="evidence" value="ECO:0007669"/>
    <property type="project" value="UniProtKB-SubCell"/>
</dbReference>
<evidence type="ECO:0000313" key="7">
    <source>
        <dbReference type="EMBL" id="POM57313.1"/>
    </source>
</evidence>
<evidence type="ECO:0000259" key="6">
    <source>
        <dbReference type="Pfam" id="PF05699"/>
    </source>
</evidence>
<keyword evidence="4" id="KW-0862">Zinc</keyword>
<evidence type="ECO:0000313" key="8">
    <source>
        <dbReference type="Proteomes" id="UP000237271"/>
    </source>
</evidence>
<accession>A0A2P4WVI6</accession>
<dbReference type="InterPro" id="IPR008906">
    <property type="entry name" value="HATC_C_dom"/>
</dbReference>
<keyword evidence="3" id="KW-0863">Zinc-finger</keyword>
<organism evidence="7 8">
    <name type="scientific">Phytophthora palmivora</name>
    <dbReference type="NCBI Taxonomy" id="4796"/>
    <lineage>
        <taxon>Eukaryota</taxon>
        <taxon>Sar</taxon>
        <taxon>Stramenopiles</taxon>
        <taxon>Oomycota</taxon>
        <taxon>Peronosporomycetes</taxon>
        <taxon>Peronosporales</taxon>
        <taxon>Peronosporaceae</taxon>
        <taxon>Phytophthora</taxon>
    </lineage>
</organism>
<evidence type="ECO:0000256" key="3">
    <source>
        <dbReference type="ARBA" id="ARBA00022771"/>
    </source>
</evidence>
<dbReference type="InterPro" id="IPR012337">
    <property type="entry name" value="RNaseH-like_sf"/>
</dbReference>
<evidence type="ECO:0000256" key="4">
    <source>
        <dbReference type="ARBA" id="ARBA00022833"/>
    </source>
</evidence>
<dbReference type="PANTHER" id="PTHR46481:SF10">
    <property type="entry name" value="ZINC FINGER BED DOMAIN-CONTAINING PROTEIN 39"/>
    <property type="match status" value="1"/>
</dbReference>
<dbReference type="GO" id="GO:0046983">
    <property type="term" value="F:protein dimerization activity"/>
    <property type="evidence" value="ECO:0007669"/>
    <property type="project" value="InterPro"/>
</dbReference>
<evidence type="ECO:0000256" key="5">
    <source>
        <dbReference type="ARBA" id="ARBA00023242"/>
    </source>
</evidence>
<dbReference type="AlphaFoldDB" id="A0A2P4WVI6"/>
<comment type="subcellular location">
    <subcellularLocation>
        <location evidence="1">Nucleus</location>
    </subcellularLocation>
</comment>
<dbReference type="PANTHER" id="PTHR46481">
    <property type="entry name" value="ZINC FINGER BED DOMAIN-CONTAINING PROTEIN 4"/>
    <property type="match status" value="1"/>
</dbReference>
<sequence length="710" mass="81900">MDIPTTIWTSHLLICLIPNANTKSGTKPEFWYLAPNFLNEHAEFAYCTKCSVKIPFKTSNHQVVPHMERFHPNDLGTSRPIERNLTAEFADTVGNIREITKEEQEQVNRQGFIEFVTYITQTLGCVNVPLPKRTQQRRSIIIFANELREYIQGMISESCDYYSITADIWTAPNSRSYIAFTIHYVDEDFNPRNWTLEVKEIPGKHTGKLIAEFLDIIMDDRKLDKGKCTRLVRDSGRNMVSAGKILGVEHFSCLAHDIHLVVAGALSKDKNTILTEEAARWDSFEYEVEESVNEEDDNLPTAEREEVEKLRKRASKEMDKYLKETLTNLQKGEMESIRDVVQKFWSLSVYFRKSSKGHNRLERIQTQNLDIPIQNALGMIIDCPTRWNSCLLMLQRCIKLEKALNVFFEYLGTVRGQNEFTDVHSKLTMPSHKDILTVKCLCTLLRPFTVVSKQLSGQMYPTQPLVLPSLCGLEKTLRNRWIFDKVIHPFRKESYTNETRVEMQRCRETLLSLFTKRFKDRMISEPKWVAFLDPRIAGQMPHLRDDERQEAMDDLVVATAELAGDHSPVFPGETQASDDDDGDFINQLLYGRKRRVSSNHNTTPIVTKCRRELKRYLAEVATDSDDSDESEPIMNPFDWWKGNQHKYRNLSRVARKWLGTVATSVASEREFSTSGNVVTAKRCSLAPDLVRDLVFVAENARRAEHYSESV</sequence>
<keyword evidence="5" id="KW-0539">Nucleus</keyword>
<feature type="domain" description="HAT C-terminal dimerisation" evidence="6">
    <location>
        <begin position="612"/>
        <end position="699"/>
    </location>
</feature>
<keyword evidence="2" id="KW-0479">Metal-binding</keyword>
<dbReference type="InterPro" id="IPR052035">
    <property type="entry name" value="ZnF_BED_domain_contain"/>
</dbReference>